<name>A0A167V9P7_9HYPO</name>
<dbReference type="EMBL" id="AZGY01000040">
    <property type="protein sequence ID" value="KZZ87239.1"/>
    <property type="molecule type" value="Genomic_DNA"/>
</dbReference>
<keyword evidence="4" id="KW-1185">Reference proteome</keyword>
<evidence type="ECO:0000256" key="1">
    <source>
        <dbReference type="SAM" id="MobiDB-lite"/>
    </source>
</evidence>
<comment type="caution">
    <text evidence="3">The sequence shown here is derived from an EMBL/GenBank/DDBJ whole genome shotgun (WGS) entry which is preliminary data.</text>
</comment>
<organism evidence="3 4">
    <name type="scientific">Moelleriella libera RCEF 2490</name>
    <dbReference type="NCBI Taxonomy" id="1081109"/>
    <lineage>
        <taxon>Eukaryota</taxon>
        <taxon>Fungi</taxon>
        <taxon>Dikarya</taxon>
        <taxon>Ascomycota</taxon>
        <taxon>Pezizomycotina</taxon>
        <taxon>Sordariomycetes</taxon>
        <taxon>Hypocreomycetidae</taxon>
        <taxon>Hypocreales</taxon>
        <taxon>Clavicipitaceae</taxon>
        <taxon>Moelleriella</taxon>
    </lineage>
</organism>
<evidence type="ECO:0000256" key="2">
    <source>
        <dbReference type="SAM" id="Phobius"/>
    </source>
</evidence>
<keyword evidence="2" id="KW-0472">Membrane</keyword>
<protein>
    <submittedName>
        <fullName evidence="3">Uncharacterized protein</fullName>
    </submittedName>
</protein>
<feature type="compositionally biased region" description="Polar residues" evidence="1">
    <location>
        <begin position="46"/>
        <end position="63"/>
    </location>
</feature>
<feature type="region of interest" description="Disordered" evidence="1">
    <location>
        <begin position="29"/>
        <end position="83"/>
    </location>
</feature>
<proteinExistence type="predicted"/>
<reference evidence="3 4" key="1">
    <citation type="journal article" date="2016" name="Genome Biol. Evol.">
        <title>Divergent and convergent evolution of fungal pathogenicity.</title>
        <authorList>
            <person name="Shang Y."/>
            <person name="Xiao G."/>
            <person name="Zheng P."/>
            <person name="Cen K."/>
            <person name="Zhan S."/>
            <person name="Wang C."/>
        </authorList>
    </citation>
    <scope>NUCLEOTIDE SEQUENCE [LARGE SCALE GENOMIC DNA]</scope>
    <source>
        <strain evidence="3 4">RCEF 2490</strain>
    </source>
</reference>
<evidence type="ECO:0000313" key="3">
    <source>
        <dbReference type="EMBL" id="KZZ87239.1"/>
    </source>
</evidence>
<evidence type="ECO:0000313" key="4">
    <source>
        <dbReference type="Proteomes" id="UP000078544"/>
    </source>
</evidence>
<gene>
    <name evidence="3" type="ORF">AAL_08424</name>
</gene>
<dbReference type="AlphaFoldDB" id="A0A167V9P7"/>
<dbReference type="Proteomes" id="UP000078544">
    <property type="component" value="Unassembled WGS sequence"/>
</dbReference>
<keyword evidence="2" id="KW-0812">Transmembrane</keyword>
<feature type="transmembrane region" description="Helical" evidence="2">
    <location>
        <begin position="99"/>
        <end position="117"/>
    </location>
</feature>
<accession>A0A167V9P7</accession>
<keyword evidence="2" id="KW-1133">Transmembrane helix</keyword>
<sequence>MHRPMSALSARLLSPARRSLGRQPLSLTGSLLPLQRRPAPGEASLTHPTTLLQPYSQDSNPSGKTRRSSKDTDSASSSANPAFPKLSFETLGITGPMKWLIIAILGVFGTMETWVWCKMIWRWWKGGKEEGPVAPKGEAA</sequence>
<dbReference type="OrthoDB" id="5231661at2759"/>